<dbReference type="GeneID" id="78559269"/>
<evidence type="ECO:0000313" key="2">
    <source>
        <dbReference type="Proteomes" id="UP000683442"/>
    </source>
</evidence>
<dbReference type="RefSeq" id="WP_014576184.1">
    <property type="nucleotide sequence ID" value="NZ_CP076686.1"/>
</dbReference>
<sequence>MSFIDLEIHADRMNQLQLDLQATDTEVRQALRSTLGKMGRWLRTQSARGLSRELDIKQKALRRRLKSFRVKTKGNKTEITVWYGLDPIDYMDLSPRQTNTGVSAGRRRVPGAFIAQARGANRKVFKRVGKERLPIEKQTVPIQDKANVWIEDELLGTAAFDKRFLTVFERELEWRTQKRK</sequence>
<protein>
    <submittedName>
        <fullName evidence="1">Phage tail protein</fullName>
    </submittedName>
</protein>
<organism evidence="1 2">
    <name type="scientific">Marinobacter adhaerens</name>
    <dbReference type="NCBI Taxonomy" id="1033846"/>
    <lineage>
        <taxon>Bacteria</taxon>
        <taxon>Pseudomonadati</taxon>
        <taxon>Pseudomonadota</taxon>
        <taxon>Gammaproteobacteria</taxon>
        <taxon>Pseudomonadales</taxon>
        <taxon>Marinobacteraceae</taxon>
        <taxon>Marinobacter</taxon>
    </lineage>
</organism>
<dbReference type="Proteomes" id="UP000683442">
    <property type="component" value="Chromosome"/>
</dbReference>
<gene>
    <name evidence="1" type="ORF">KQ249_07460</name>
</gene>
<proteinExistence type="predicted"/>
<evidence type="ECO:0000313" key="1">
    <source>
        <dbReference type="EMBL" id="QWV14421.1"/>
    </source>
</evidence>
<reference evidence="1 2" key="1">
    <citation type="submission" date="2021-06" db="EMBL/GenBank/DDBJ databases">
        <title>Microbial metabolic specificity influences pelagic lipid remineralization.</title>
        <authorList>
            <person name="Behrendt L."/>
            <person name="Hunter J.E."/>
            <person name="Alcolombri U."/>
            <person name="Smriga S."/>
            <person name="Mincer T."/>
            <person name="Lowenstein D.P."/>
            <person name="Peaudecerf F.J."/>
            <person name="Fernandez V.I."/>
            <person name="Fredricks H."/>
            <person name="Almblad H."/>
            <person name="Harrison J.J."/>
            <person name="Stocker R."/>
            <person name="Van Mooy B.A.S."/>
        </authorList>
    </citation>
    <scope>NUCLEOTIDE SEQUENCE [LARGE SCALE GENOMIC DNA]</scope>
    <source>
        <strain evidence="1 2">HP15-B</strain>
    </source>
</reference>
<accession>A0ABX8IKR2</accession>
<dbReference type="EMBL" id="CP076686">
    <property type="protein sequence ID" value="QWV14421.1"/>
    <property type="molecule type" value="Genomic_DNA"/>
</dbReference>
<name>A0ABX8IKR2_9GAMM</name>
<keyword evidence="2" id="KW-1185">Reference proteome</keyword>